<feature type="chain" id="PRO_5030178850" evidence="2">
    <location>
        <begin position="25"/>
        <end position="450"/>
    </location>
</feature>
<dbReference type="OrthoDB" id="1465784at2"/>
<feature type="repeat" description="TPR" evidence="1">
    <location>
        <begin position="72"/>
        <end position="105"/>
    </location>
</feature>
<keyword evidence="1" id="KW-0802">TPR repeat</keyword>
<sequence>MKGKVWIIRAFSLGILLFSVVSFAQTEPDSIAVAKNEFEEHFFEALKQKGIENYDKAIPELEKCLKTEPNNPVLYHELGKNWLALKKYPEAQRAFQKAVDLNPKERWYWNGLYDVFYETKDYPQSIVVVQKLIEFDKNFQDDLVSLYMYTRQFDKALALIEEMERTSNISQMMETYKLQILSENQSKKPEKEQLEAAIVKFPQVEENYIQLIYLYSESNQEEKAMEVARKLEKNIPNSDWAQVSLFKFHLNNGNGEKAAQAMHLVLNSSKIERKIKHRILNEFLIFVNNTNTFDKELDKAVDYFDDDTSVNVAKEIGIFFLNKKKSDKAIHYFEKSLLKQKDDILVIELLLEAYAEKNQFDKVSRKAEDFLELYPTHARLYFYAGMAQNQMKNYKKAIGILNSGMDFVAGDIDLEINFNIQLGEAYNGLGDQTKKYTYFNKAEQLLKQKK</sequence>
<accession>V6S6S1</accession>
<proteinExistence type="predicted"/>
<evidence type="ECO:0000256" key="2">
    <source>
        <dbReference type="SAM" id="SignalP"/>
    </source>
</evidence>
<evidence type="ECO:0000313" key="4">
    <source>
        <dbReference type="Proteomes" id="UP000319848"/>
    </source>
</evidence>
<dbReference type="PANTHER" id="PTHR12558">
    <property type="entry name" value="CELL DIVISION CYCLE 16,23,27"/>
    <property type="match status" value="1"/>
</dbReference>
<dbReference type="SMART" id="SM00028">
    <property type="entry name" value="TPR"/>
    <property type="match status" value="5"/>
</dbReference>
<reference evidence="3 4" key="1">
    <citation type="journal article" date="2015" name="Stand. Genomic Sci.">
        <title>Genomic Encyclopedia of Bacterial and Archaeal Type Strains, Phase III: the genomes of soil and plant-associated and newly described type strains.</title>
        <authorList>
            <person name="Whitman W.B."/>
            <person name="Woyke T."/>
            <person name="Klenk H.P."/>
            <person name="Zhou Y."/>
            <person name="Lilburn T.G."/>
            <person name="Beck B.J."/>
            <person name="De Vos P."/>
            <person name="Vandamme P."/>
            <person name="Eisen J.A."/>
            <person name="Garrity G."/>
            <person name="Hugenholtz P."/>
            <person name="Kyrpides N.C."/>
        </authorList>
    </citation>
    <scope>NUCLEOTIDE SEQUENCE [LARGE SCALE GENOMIC DNA]</scope>
    <source>
        <strain evidence="3 4">CGMCC 1.7270</strain>
    </source>
</reference>
<dbReference type="PROSITE" id="PS50005">
    <property type="entry name" value="TPR"/>
    <property type="match status" value="1"/>
</dbReference>
<organism evidence="3 4">
    <name type="scientific">Flavobacterium cauense R2A-7</name>
    <dbReference type="NCBI Taxonomy" id="1341154"/>
    <lineage>
        <taxon>Bacteria</taxon>
        <taxon>Pseudomonadati</taxon>
        <taxon>Bacteroidota</taxon>
        <taxon>Flavobacteriia</taxon>
        <taxon>Flavobacteriales</taxon>
        <taxon>Flavobacteriaceae</taxon>
        <taxon>Flavobacterium</taxon>
    </lineage>
</organism>
<evidence type="ECO:0000256" key="1">
    <source>
        <dbReference type="PROSITE-ProRule" id="PRU00339"/>
    </source>
</evidence>
<name>V6S6S1_9FLAO</name>
<evidence type="ECO:0000313" key="3">
    <source>
        <dbReference type="EMBL" id="TWI13184.1"/>
    </source>
</evidence>
<dbReference type="AlphaFoldDB" id="V6S6S1"/>
<dbReference type="Pfam" id="PF14559">
    <property type="entry name" value="TPR_19"/>
    <property type="match status" value="1"/>
</dbReference>
<dbReference type="STRING" id="1341154.FCR2A7T_04310"/>
<dbReference type="Proteomes" id="UP000319848">
    <property type="component" value="Unassembled WGS sequence"/>
</dbReference>
<protein>
    <submittedName>
        <fullName evidence="3">Tetratricopeptide repeat protein</fullName>
    </submittedName>
</protein>
<dbReference type="InterPro" id="IPR011990">
    <property type="entry name" value="TPR-like_helical_dom_sf"/>
</dbReference>
<comment type="caution">
    <text evidence="3">The sequence shown here is derived from an EMBL/GenBank/DDBJ whole genome shotgun (WGS) entry which is preliminary data.</text>
</comment>
<keyword evidence="4" id="KW-1185">Reference proteome</keyword>
<dbReference type="PANTHER" id="PTHR12558:SF13">
    <property type="entry name" value="CELL DIVISION CYCLE PROTEIN 27 HOMOLOG"/>
    <property type="match status" value="1"/>
</dbReference>
<dbReference type="RefSeq" id="WP_023569615.1">
    <property type="nucleotide sequence ID" value="NZ_AVBI01000001.1"/>
</dbReference>
<dbReference type="Gene3D" id="1.25.40.10">
    <property type="entry name" value="Tetratricopeptide repeat domain"/>
    <property type="match status" value="2"/>
</dbReference>
<keyword evidence="2" id="KW-0732">Signal</keyword>
<gene>
    <name evidence="3" type="ORF">IP98_01166</name>
</gene>
<feature type="signal peptide" evidence="2">
    <location>
        <begin position="1"/>
        <end position="24"/>
    </location>
</feature>
<dbReference type="SUPFAM" id="SSF48452">
    <property type="entry name" value="TPR-like"/>
    <property type="match status" value="3"/>
</dbReference>
<dbReference type="InterPro" id="IPR019734">
    <property type="entry name" value="TPR_rpt"/>
</dbReference>
<dbReference type="EMBL" id="VLKQ01000004">
    <property type="protein sequence ID" value="TWI13184.1"/>
    <property type="molecule type" value="Genomic_DNA"/>
</dbReference>